<evidence type="ECO:0000313" key="2">
    <source>
        <dbReference type="Proteomes" id="UP001429357"/>
    </source>
</evidence>
<sequence length="111" mass="12255">MKRFTVTATIDRPKGYQDKYGNIYPISYGFVPGVVAGDGEGQDVYILTRGTAPDKTFTGEIIAVVLRSDDVEDKWVIADAGASWTVGEITQAIAFIERYFDSKVVLLESIR</sequence>
<gene>
    <name evidence="1" type="ORF">BAU18_000240</name>
</gene>
<dbReference type="SUPFAM" id="SSF50324">
    <property type="entry name" value="Inorganic pyrophosphatase"/>
    <property type="match status" value="1"/>
</dbReference>
<dbReference type="InterPro" id="IPR036649">
    <property type="entry name" value="Pyrophosphatase_sf"/>
</dbReference>
<accession>A0ABV0EY12</accession>
<dbReference type="EMBL" id="MAEI02000001">
    <property type="protein sequence ID" value="MEO1780689.1"/>
    <property type="molecule type" value="Genomic_DNA"/>
</dbReference>
<evidence type="ECO:0008006" key="3">
    <source>
        <dbReference type="Google" id="ProtNLM"/>
    </source>
</evidence>
<dbReference type="Proteomes" id="UP001429357">
    <property type="component" value="Unassembled WGS sequence"/>
</dbReference>
<keyword evidence="2" id="KW-1185">Reference proteome</keyword>
<reference evidence="2" key="1">
    <citation type="submission" date="2016-06" db="EMBL/GenBank/DDBJ databases">
        <title>Four novel species of enterococci isolated from chicken manure.</title>
        <authorList>
            <person name="Van Tyne D."/>
        </authorList>
    </citation>
    <scope>NUCLEOTIDE SEQUENCE [LARGE SCALE GENOMIC DNA]</scope>
    <source>
        <strain evidence="2">JM9A</strain>
    </source>
</reference>
<organism evidence="1 2">
    <name type="scientific">Enterococcus diestrammenae</name>
    <dbReference type="NCBI Taxonomy" id="1155073"/>
    <lineage>
        <taxon>Bacteria</taxon>
        <taxon>Bacillati</taxon>
        <taxon>Bacillota</taxon>
        <taxon>Bacilli</taxon>
        <taxon>Lactobacillales</taxon>
        <taxon>Enterococcaceae</taxon>
        <taxon>Enterococcus</taxon>
    </lineage>
</organism>
<comment type="caution">
    <text evidence="1">The sequence shown here is derived from an EMBL/GenBank/DDBJ whole genome shotgun (WGS) entry which is preliminary data.</text>
</comment>
<name>A0ABV0EY12_9ENTE</name>
<dbReference type="RefSeq" id="WP_161869041.1">
    <property type="nucleotide sequence ID" value="NZ_MAEI02000001.1"/>
</dbReference>
<evidence type="ECO:0000313" key="1">
    <source>
        <dbReference type="EMBL" id="MEO1780689.1"/>
    </source>
</evidence>
<proteinExistence type="predicted"/>
<reference evidence="1 2" key="2">
    <citation type="submission" date="2024-02" db="EMBL/GenBank/DDBJ databases">
        <title>The Genome Sequence of Enterococcus diestrammenae JM9A.</title>
        <authorList>
            <person name="Earl A."/>
            <person name="Manson A."/>
            <person name="Gilmore M."/>
            <person name="Sanders J."/>
            <person name="Shea T."/>
            <person name="Howe W."/>
            <person name="Livny J."/>
            <person name="Cuomo C."/>
            <person name="Neafsey D."/>
            <person name="Birren B."/>
        </authorList>
    </citation>
    <scope>NUCLEOTIDE SEQUENCE [LARGE SCALE GENOMIC DNA]</scope>
    <source>
        <strain evidence="1 2">JM9A</strain>
    </source>
</reference>
<dbReference type="Gene3D" id="3.90.80.10">
    <property type="entry name" value="Inorganic pyrophosphatase"/>
    <property type="match status" value="1"/>
</dbReference>
<protein>
    <recommendedName>
        <fullName evidence="3">Inorganic pyrophosphatase</fullName>
    </recommendedName>
</protein>